<reference evidence="1 2" key="1">
    <citation type="submission" date="2019-03" db="EMBL/GenBank/DDBJ databases">
        <title>Genomic Encyclopedia of Type Strains, Phase IV (KMG-IV): sequencing the most valuable type-strain genomes for metagenomic binning, comparative biology and taxonomic classification.</title>
        <authorList>
            <person name="Goeker M."/>
        </authorList>
    </citation>
    <scope>NUCLEOTIDE SEQUENCE [LARGE SCALE GENOMIC DNA]</scope>
    <source>
        <strain evidence="1 2">DSM 18577</strain>
    </source>
</reference>
<protein>
    <submittedName>
        <fullName evidence="1">Uncharacterized protein</fullName>
    </submittedName>
</protein>
<comment type="caution">
    <text evidence="1">The sequence shown here is derived from an EMBL/GenBank/DDBJ whole genome shotgun (WGS) entry which is preliminary data.</text>
</comment>
<proteinExistence type="predicted"/>
<dbReference type="Proteomes" id="UP000295565">
    <property type="component" value="Unassembled WGS sequence"/>
</dbReference>
<evidence type="ECO:0000313" key="1">
    <source>
        <dbReference type="EMBL" id="TCK47450.1"/>
    </source>
</evidence>
<organism evidence="1 2">
    <name type="scientific">Celerinatantimonas diazotrophica</name>
    <dbReference type="NCBI Taxonomy" id="412034"/>
    <lineage>
        <taxon>Bacteria</taxon>
        <taxon>Pseudomonadati</taxon>
        <taxon>Pseudomonadota</taxon>
        <taxon>Gammaproteobacteria</taxon>
        <taxon>Celerinatantimonadaceae</taxon>
        <taxon>Celerinatantimonas</taxon>
    </lineage>
</organism>
<keyword evidence="2" id="KW-1185">Reference proteome</keyword>
<name>A0A4R1JA95_9GAMM</name>
<sequence>MFKKLIQKWKDDMNTPASEVDLLKGLKTGTGCYDSGEEFRKTAADQALYGGFKTPPNGKIGVPWDGSLRMRE</sequence>
<accession>A0A4R1JA95</accession>
<evidence type="ECO:0000313" key="2">
    <source>
        <dbReference type="Proteomes" id="UP000295565"/>
    </source>
</evidence>
<dbReference type="EMBL" id="SMGD01000014">
    <property type="protein sequence ID" value="TCK47450.1"/>
    <property type="molecule type" value="Genomic_DNA"/>
</dbReference>
<gene>
    <name evidence="1" type="ORF">EV690_2474</name>
</gene>
<dbReference type="AlphaFoldDB" id="A0A4R1JA95"/>
<dbReference type="RefSeq" id="WP_131913266.1">
    <property type="nucleotide sequence ID" value="NZ_OU594967.1"/>
</dbReference>